<name>A0A6P2QYK4_9BURK</name>
<gene>
    <name evidence="2" type="ORF">BDI24065_06097</name>
</gene>
<dbReference type="GO" id="GO:0004180">
    <property type="term" value="F:carboxypeptidase activity"/>
    <property type="evidence" value="ECO:0007669"/>
    <property type="project" value="UniProtKB-KW"/>
</dbReference>
<dbReference type="Proteomes" id="UP000494125">
    <property type="component" value="Unassembled WGS sequence"/>
</dbReference>
<sequence length="144" mass="15364">MKYSTRMALGVTVATIAVFAHSALSAEQASLPPPEHSAKVTYLSGGIGSDQSAEIKQEMGKYSLVLEFAGHTSSGNDYLADIPVQITDAHGKTVLATVTTGPFLLISMPDGHYTVTATYHGQVMHRNVDVRASSHSRAVFVWAM</sequence>
<keyword evidence="1" id="KW-0732">Signal</keyword>
<evidence type="ECO:0000256" key="1">
    <source>
        <dbReference type="SAM" id="SignalP"/>
    </source>
</evidence>
<dbReference type="GeneID" id="93031189"/>
<reference evidence="2 3" key="1">
    <citation type="submission" date="2019-09" db="EMBL/GenBank/DDBJ databases">
        <authorList>
            <person name="Depoorter E."/>
        </authorList>
    </citation>
    <scope>NUCLEOTIDE SEQUENCE [LARGE SCALE GENOMIC DNA]</scope>
    <source>
        <strain evidence="2">LMG 24065</strain>
    </source>
</reference>
<feature type="chain" id="PRO_5026918029" evidence="1">
    <location>
        <begin position="23"/>
        <end position="144"/>
    </location>
</feature>
<dbReference type="RefSeq" id="WP_239007462.1">
    <property type="nucleotide sequence ID" value="NZ_CABVPN010000045.1"/>
</dbReference>
<keyword evidence="2" id="KW-0121">Carboxypeptidase</keyword>
<feature type="signal peptide" evidence="1">
    <location>
        <begin position="1"/>
        <end position="22"/>
    </location>
</feature>
<accession>A0A6P2QYK4</accession>
<evidence type="ECO:0000313" key="3">
    <source>
        <dbReference type="Proteomes" id="UP000494125"/>
    </source>
</evidence>
<dbReference type="EMBL" id="CABVPN010000045">
    <property type="protein sequence ID" value="VWC25583.1"/>
    <property type="molecule type" value="Genomic_DNA"/>
</dbReference>
<evidence type="ECO:0000313" key="2">
    <source>
        <dbReference type="EMBL" id="VWC25583.1"/>
    </source>
</evidence>
<dbReference type="AlphaFoldDB" id="A0A6P2QYK4"/>
<keyword evidence="2" id="KW-0378">Hydrolase</keyword>
<keyword evidence="2" id="KW-0645">Protease</keyword>
<organism evidence="2 3">
    <name type="scientific">Burkholderia diffusa</name>
    <dbReference type="NCBI Taxonomy" id="488732"/>
    <lineage>
        <taxon>Bacteria</taxon>
        <taxon>Pseudomonadati</taxon>
        <taxon>Pseudomonadota</taxon>
        <taxon>Betaproteobacteria</taxon>
        <taxon>Burkholderiales</taxon>
        <taxon>Burkholderiaceae</taxon>
        <taxon>Burkholderia</taxon>
        <taxon>Burkholderia cepacia complex</taxon>
    </lineage>
</organism>
<proteinExistence type="predicted"/>
<protein>
    <submittedName>
        <fullName evidence="2">Carboxypeptidase regulatory-like domain protein</fullName>
    </submittedName>
</protein>
<keyword evidence="3" id="KW-1185">Reference proteome</keyword>